<dbReference type="EMBL" id="MRCE01000012">
    <property type="protein sequence ID" value="OKH37315.1"/>
    <property type="molecule type" value="Genomic_DNA"/>
</dbReference>
<name>A0A1U7IJL4_9CYAN</name>
<organism evidence="2 3">
    <name type="scientific">[Phormidium ambiguum] IAM M-71</name>
    <dbReference type="NCBI Taxonomy" id="454136"/>
    <lineage>
        <taxon>Bacteria</taxon>
        <taxon>Bacillati</taxon>
        <taxon>Cyanobacteriota</taxon>
        <taxon>Cyanophyceae</taxon>
        <taxon>Oscillatoriophycideae</taxon>
        <taxon>Aerosakkonematales</taxon>
        <taxon>Aerosakkonemataceae</taxon>
        <taxon>Floridanema</taxon>
    </lineage>
</organism>
<comment type="caution">
    <text evidence="2">The sequence shown here is derived from an EMBL/GenBank/DDBJ whole genome shotgun (WGS) entry which is preliminary data.</text>
</comment>
<dbReference type="SUPFAM" id="SSF54427">
    <property type="entry name" value="NTF2-like"/>
    <property type="match status" value="1"/>
</dbReference>
<reference evidence="2 3" key="1">
    <citation type="submission" date="2016-11" db="EMBL/GenBank/DDBJ databases">
        <title>Draft Genome Sequences of Nine Cyanobacterial Strains from Diverse Habitats.</title>
        <authorList>
            <person name="Zhu T."/>
            <person name="Hou S."/>
            <person name="Lu X."/>
            <person name="Hess W.R."/>
        </authorList>
    </citation>
    <scope>NUCLEOTIDE SEQUENCE [LARGE SCALE GENOMIC DNA]</scope>
    <source>
        <strain evidence="2 3">IAM M-71</strain>
    </source>
</reference>
<evidence type="ECO:0000313" key="3">
    <source>
        <dbReference type="Proteomes" id="UP000185860"/>
    </source>
</evidence>
<proteinExistence type="predicted"/>
<evidence type="ECO:0000259" key="1">
    <source>
        <dbReference type="Pfam" id="PF12680"/>
    </source>
</evidence>
<dbReference type="InterPro" id="IPR037401">
    <property type="entry name" value="SnoaL-like"/>
</dbReference>
<protein>
    <submittedName>
        <fullName evidence="2">Ketosteroid isomerase</fullName>
    </submittedName>
</protein>
<feature type="domain" description="SnoaL-like" evidence="1">
    <location>
        <begin position="22"/>
        <end position="119"/>
    </location>
</feature>
<dbReference type="Pfam" id="PF12680">
    <property type="entry name" value="SnoaL_2"/>
    <property type="match status" value="1"/>
</dbReference>
<dbReference type="OrthoDB" id="530488at2"/>
<dbReference type="GO" id="GO:0016853">
    <property type="term" value="F:isomerase activity"/>
    <property type="evidence" value="ECO:0007669"/>
    <property type="project" value="UniProtKB-KW"/>
</dbReference>
<dbReference type="Gene3D" id="3.10.450.50">
    <property type="match status" value="1"/>
</dbReference>
<dbReference type="RefSeq" id="WP_073594064.1">
    <property type="nucleotide sequence ID" value="NZ_MRCE01000012.1"/>
</dbReference>
<sequence length="132" mass="15043">MTEQQQKTLEVGQKAFSYLTHGLKTGEWDEFLNMLTDDFTFWFPMGKYHGLNVGKPKAKEFLEYVSQCFAGGLSIASVERVTSSDTTVVFEFLDEGKFLEEPYKNRIAASFDIRGDKICGYREYFGSDGKSN</sequence>
<evidence type="ECO:0000313" key="2">
    <source>
        <dbReference type="EMBL" id="OKH37315.1"/>
    </source>
</evidence>
<keyword evidence="2" id="KW-0413">Isomerase</keyword>
<dbReference type="InterPro" id="IPR032710">
    <property type="entry name" value="NTF2-like_dom_sf"/>
</dbReference>
<dbReference type="Proteomes" id="UP000185860">
    <property type="component" value="Unassembled WGS sequence"/>
</dbReference>
<dbReference type="STRING" id="454136.NIES2119_13770"/>
<gene>
    <name evidence="2" type="ORF">NIES2119_13770</name>
</gene>
<dbReference type="AlphaFoldDB" id="A0A1U7IJL4"/>
<accession>A0A1U7IJL4</accession>